<organism evidence="3 4">
    <name type="scientific">Desulforamulus hydrothermalis Lam5 = DSM 18033</name>
    <dbReference type="NCBI Taxonomy" id="1121428"/>
    <lineage>
        <taxon>Bacteria</taxon>
        <taxon>Bacillati</taxon>
        <taxon>Bacillota</taxon>
        <taxon>Clostridia</taxon>
        <taxon>Eubacteriales</taxon>
        <taxon>Peptococcaceae</taxon>
        <taxon>Desulforamulus</taxon>
    </lineage>
</organism>
<dbReference type="InterPro" id="IPR000943">
    <property type="entry name" value="RNA_pol_sigma70"/>
</dbReference>
<dbReference type="eggNOG" id="COG1191">
    <property type="taxonomic scope" value="Bacteria"/>
</dbReference>
<dbReference type="RefSeq" id="WP_008412479.1">
    <property type="nucleotide sequence ID" value="NZ_CAOS01000013.1"/>
</dbReference>
<dbReference type="OrthoDB" id="9809557at2"/>
<dbReference type="Pfam" id="PF04545">
    <property type="entry name" value="Sigma70_r4"/>
    <property type="match status" value="1"/>
</dbReference>
<proteinExistence type="inferred from homology"/>
<evidence type="ECO:0000259" key="2">
    <source>
        <dbReference type="PROSITE" id="PS50943"/>
    </source>
</evidence>
<dbReference type="GO" id="GO:0003700">
    <property type="term" value="F:DNA-binding transcription factor activity"/>
    <property type="evidence" value="ECO:0007669"/>
    <property type="project" value="InterPro"/>
</dbReference>
<dbReference type="PANTHER" id="PTHR30376">
    <property type="entry name" value="SIGMA FACTOR RPOH HEAT SHOCK RELATED"/>
    <property type="match status" value="1"/>
</dbReference>
<dbReference type="PROSITE" id="PS00716">
    <property type="entry name" value="SIGMA70_2"/>
    <property type="match status" value="1"/>
</dbReference>
<dbReference type="PROSITE" id="PS50943">
    <property type="entry name" value="HTH_CROC1"/>
    <property type="match status" value="1"/>
</dbReference>
<comment type="similarity">
    <text evidence="1">Belongs to the sigma-70 factor family.</text>
</comment>
<name>K8E044_9FIRM</name>
<evidence type="ECO:0000313" key="4">
    <source>
        <dbReference type="Proteomes" id="UP000009315"/>
    </source>
</evidence>
<protein>
    <submittedName>
        <fullName evidence="3">RNA polymerase sigma-28 factor</fullName>
    </submittedName>
</protein>
<comment type="caution">
    <text evidence="3">The sequence shown here is derived from an EMBL/GenBank/DDBJ whole genome shotgun (WGS) entry which is preliminary data.</text>
</comment>
<gene>
    <name evidence="3" type="ORF">DESHY_60016</name>
</gene>
<feature type="domain" description="HTH cro/C1-type" evidence="2">
    <location>
        <begin position="82"/>
        <end position="102"/>
    </location>
</feature>
<dbReference type="AlphaFoldDB" id="K8E044"/>
<accession>K8E044</accession>
<dbReference type="EMBL" id="CAOS01000013">
    <property type="protein sequence ID" value="CCO08844.1"/>
    <property type="molecule type" value="Genomic_DNA"/>
</dbReference>
<dbReference type="Gene3D" id="1.20.140.160">
    <property type="match status" value="1"/>
</dbReference>
<sequence length="118" mass="13640">MHLRFIKKVKAEVSLYDPIGVDKEGNEISLIDILGTDPEVVSDMVENTFEKKHLMEKVRRLTNREKKVLEMRFGLGTTARKTQREIARTLGISRSYVSRIEKRALNKLTKEFTTEGCQ</sequence>
<dbReference type="Proteomes" id="UP000009315">
    <property type="component" value="Unassembled WGS sequence"/>
</dbReference>
<dbReference type="GO" id="GO:0006352">
    <property type="term" value="P:DNA-templated transcription initiation"/>
    <property type="evidence" value="ECO:0007669"/>
    <property type="project" value="InterPro"/>
</dbReference>
<dbReference type="SUPFAM" id="SSF88659">
    <property type="entry name" value="Sigma3 and sigma4 domains of RNA polymerase sigma factors"/>
    <property type="match status" value="1"/>
</dbReference>
<dbReference type="CDD" id="cd06171">
    <property type="entry name" value="Sigma70_r4"/>
    <property type="match status" value="1"/>
</dbReference>
<evidence type="ECO:0000313" key="3">
    <source>
        <dbReference type="EMBL" id="CCO08844.1"/>
    </source>
</evidence>
<evidence type="ECO:0000256" key="1">
    <source>
        <dbReference type="ARBA" id="ARBA00007788"/>
    </source>
</evidence>
<dbReference type="InterPro" id="IPR013324">
    <property type="entry name" value="RNA_pol_sigma_r3/r4-like"/>
</dbReference>
<dbReference type="InterPro" id="IPR014284">
    <property type="entry name" value="RNA_pol_sigma-70_dom"/>
</dbReference>
<dbReference type="InterPro" id="IPR050813">
    <property type="entry name" value="Sigma-70_Factor"/>
</dbReference>
<dbReference type="InterPro" id="IPR001387">
    <property type="entry name" value="Cro/C1-type_HTH"/>
</dbReference>
<dbReference type="STRING" id="1121428.DESHY_60016"/>
<dbReference type="PRINTS" id="PR00046">
    <property type="entry name" value="SIGMA70FCT"/>
</dbReference>
<dbReference type="PANTHER" id="PTHR30376:SF3">
    <property type="entry name" value="RNA POLYMERASE SIGMA FACTOR RPOH"/>
    <property type="match status" value="1"/>
</dbReference>
<dbReference type="NCBIfam" id="TIGR02937">
    <property type="entry name" value="sigma70-ECF"/>
    <property type="match status" value="1"/>
</dbReference>
<dbReference type="InterPro" id="IPR007630">
    <property type="entry name" value="RNA_pol_sigma70_r4"/>
</dbReference>
<reference evidence="3 4" key="1">
    <citation type="journal article" date="2013" name="Genome Announc.">
        <title>Genome Sequence of the Sulfate-Reducing Bacterium Desulfotomaculum hydrothermale Lam5(T).</title>
        <authorList>
            <person name="Amin O."/>
            <person name="Fardeau M.L."/>
            <person name="Valette O."/>
            <person name="Hirschler-Rea A."/>
            <person name="Barbe V."/>
            <person name="Medigue C."/>
            <person name="Vacherie B."/>
            <person name="Ollivier B."/>
            <person name="Bertin P.N."/>
            <person name="Dolla A."/>
        </authorList>
    </citation>
    <scope>NUCLEOTIDE SEQUENCE [LARGE SCALE GENOMIC DNA]</scope>
    <source>
        <strain evidence="4">Lam5 / DSM 18033</strain>
    </source>
</reference>
<keyword evidence="4" id="KW-1185">Reference proteome</keyword>